<dbReference type="Pfam" id="PF04238">
    <property type="entry name" value="DUF420"/>
    <property type="match status" value="1"/>
</dbReference>
<keyword evidence="1" id="KW-1133">Transmembrane helix</keyword>
<gene>
    <name evidence="2" type="ORF">METZ01_LOCUS245413</name>
</gene>
<evidence type="ECO:0000256" key="1">
    <source>
        <dbReference type="SAM" id="Phobius"/>
    </source>
</evidence>
<name>A0A382HZP7_9ZZZZ</name>
<feature type="transmembrane region" description="Helical" evidence="1">
    <location>
        <begin position="93"/>
        <end position="117"/>
    </location>
</feature>
<protein>
    <recommendedName>
        <fullName evidence="3">DUF420 domain-containing protein</fullName>
    </recommendedName>
</protein>
<feature type="transmembrane region" description="Helical" evidence="1">
    <location>
        <begin position="51"/>
        <end position="69"/>
    </location>
</feature>
<accession>A0A382HZP7</accession>
<proteinExistence type="predicted"/>
<feature type="transmembrane region" description="Helical" evidence="1">
    <location>
        <begin position="143"/>
        <end position="164"/>
    </location>
</feature>
<feature type="transmembrane region" description="Helical" evidence="1">
    <location>
        <begin position="170"/>
        <end position="189"/>
    </location>
</feature>
<sequence length="204" mass="22860">MKALLAQPGFLTPAGTFGADLSYLLAVIFTVMFLVAWVLAKKGLGTKHHRLIFVSMVSMLIYFIGYYYARQLGVLTLEGKEGFGGPQNVYENIFLPTLTTHLILVCLGLVLSIYMIFQGFRACDKIEGDYILQSRELQANPNIFKYTMAILGGLWGINQLVLTFIRQKSFAASVAWATIFGIIALVFYLEKFIEKSIPDGSRRH</sequence>
<keyword evidence="1" id="KW-0472">Membrane</keyword>
<dbReference type="InterPro" id="IPR007352">
    <property type="entry name" value="DUF420"/>
</dbReference>
<feature type="non-terminal residue" evidence="2">
    <location>
        <position position="204"/>
    </location>
</feature>
<organism evidence="2">
    <name type="scientific">marine metagenome</name>
    <dbReference type="NCBI Taxonomy" id="408172"/>
    <lineage>
        <taxon>unclassified sequences</taxon>
        <taxon>metagenomes</taxon>
        <taxon>ecological metagenomes</taxon>
    </lineage>
</organism>
<evidence type="ECO:0008006" key="3">
    <source>
        <dbReference type="Google" id="ProtNLM"/>
    </source>
</evidence>
<keyword evidence="1" id="KW-0812">Transmembrane</keyword>
<evidence type="ECO:0000313" key="2">
    <source>
        <dbReference type="EMBL" id="SVB92559.1"/>
    </source>
</evidence>
<reference evidence="2" key="1">
    <citation type="submission" date="2018-05" db="EMBL/GenBank/DDBJ databases">
        <authorList>
            <person name="Lanie J.A."/>
            <person name="Ng W.-L."/>
            <person name="Kazmierczak K.M."/>
            <person name="Andrzejewski T.M."/>
            <person name="Davidsen T.M."/>
            <person name="Wayne K.J."/>
            <person name="Tettelin H."/>
            <person name="Glass J.I."/>
            <person name="Rusch D."/>
            <person name="Podicherti R."/>
            <person name="Tsui H.-C.T."/>
            <person name="Winkler M.E."/>
        </authorList>
    </citation>
    <scope>NUCLEOTIDE SEQUENCE</scope>
</reference>
<dbReference type="AlphaFoldDB" id="A0A382HZP7"/>
<dbReference type="EMBL" id="UINC01064164">
    <property type="protein sequence ID" value="SVB92559.1"/>
    <property type="molecule type" value="Genomic_DNA"/>
</dbReference>
<feature type="transmembrane region" description="Helical" evidence="1">
    <location>
        <begin position="21"/>
        <end position="39"/>
    </location>
</feature>